<feature type="transmembrane region" description="Helical" evidence="8">
    <location>
        <begin position="45"/>
        <end position="63"/>
    </location>
</feature>
<feature type="transmembrane region" description="Helical" evidence="8">
    <location>
        <begin position="446"/>
        <end position="465"/>
    </location>
</feature>
<evidence type="ECO:0000256" key="6">
    <source>
        <dbReference type="ARBA" id="ARBA00023065"/>
    </source>
</evidence>
<dbReference type="PANTHER" id="PTHR32024">
    <property type="entry name" value="TRK SYSTEM POTASSIUM UPTAKE PROTEIN TRKG-RELATED"/>
    <property type="match status" value="1"/>
</dbReference>
<feature type="transmembrane region" description="Helical" evidence="8">
    <location>
        <begin position="265"/>
        <end position="284"/>
    </location>
</feature>
<keyword evidence="3" id="KW-1003">Cell membrane</keyword>
<protein>
    <submittedName>
        <fullName evidence="9">Putative cation transporter MG322-like protein</fullName>
    </submittedName>
</protein>
<comment type="subcellular location">
    <subcellularLocation>
        <location evidence="1">Cell membrane</location>
        <topology evidence="1">Multi-pass membrane protein</topology>
    </subcellularLocation>
</comment>
<accession>A0A6G9HI60</accession>
<evidence type="ECO:0000256" key="2">
    <source>
        <dbReference type="ARBA" id="ARBA00022448"/>
    </source>
</evidence>
<evidence type="ECO:0000256" key="4">
    <source>
        <dbReference type="ARBA" id="ARBA00022692"/>
    </source>
</evidence>
<feature type="transmembrane region" description="Helical" evidence="8">
    <location>
        <begin position="508"/>
        <end position="528"/>
    </location>
</feature>
<feature type="transmembrane region" description="Helical" evidence="8">
    <location>
        <begin position="173"/>
        <end position="194"/>
    </location>
</feature>
<keyword evidence="4 8" id="KW-0812">Transmembrane</keyword>
<dbReference type="GO" id="GO:0008324">
    <property type="term" value="F:monoatomic cation transmembrane transporter activity"/>
    <property type="evidence" value="ECO:0007669"/>
    <property type="project" value="InterPro"/>
</dbReference>
<dbReference type="GO" id="GO:0030001">
    <property type="term" value="P:metal ion transport"/>
    <property type="evidence" value="ECO:0007669"/>
    <property type="project" value="UniProtKB-ARBA"/>
</dbReference>
<evidence type="ECO:0000256" key="5">
    <source>
        <dbReference type="ARBA" id="ARBA00022989"/>
    </source>
</evidence>
<evidence type="ECO:0000256" key="8">
    <source>
        <dbReference type="SAM" id="Phobius"/>
    </source>
</evidence>
<dbReference type="Pfam" id="PF02386">
    <property type="entry name" value="TrkH"/>
    <property type="match status" value="1"/>
</dbReference>
<dbReference type="PANTHER" id="PTHR32024:SF1">
    <property type="entry name" value="KTR SYSTEM POTASSIUM UPTAKE PROTEIN B"/>
    <property type="match status" value="1"/>
</dbReference>
<feature type="transmembrane region" description="Helical" evidence="8">
    <location>
        <begin position="117"/>
        <end position="140"/>
    </location>
</feature>
<evidence type="ECO:0000313" key="9">
    <source>
        <dbReference type="EMBL" id="QIQ09886.1"/>
    </source>
</evidence>
<name>A0A6G9HI60_9MOLU</name>
<feature type="transmembrane region" description="Helical" evidence="8">
    <location>
        <begin position="406"/>
        <end position="425"/>
    </location>
</feature>
<keyword evidence="2" id="KW-0813">Transport</keyword>
<sequence>MPTKKEPKSNEPNIKDFAKNKRHTIHSRIFRIIFGKTIAQRMFRIYLILILLGASLLYCPFSLTDGKYIVYLDPMNEKFSRAYTFWDALFIACSGFSDTGLTPAVISKTFTVVGQVILLFLIQLGGIGVISIFFLIWNFFKKTNDVSLKQMVMVQSERGNEKLGNSFKMVKKAVGFILISELIFGLIYSVWMYAVPAYEQASFISGSDDLRPTHDTTTLLHCYHNYGQCLWIGIFTSISAINNAGFDIFQGTSSLASYRNDWNTIFQLFIVIEIVIGGIGYPVIFDVMEKRKNAKKGIKTRTSLFTKVALSSYFIIAIIGLILAFGFEGIDAKLNTDEYSIFTDSNIYHEFGKAEGWNKTFCIFFNVMTTRSAGFSTLDHNLLCAGAKWTNCLLMFIGGSPSSTAGGIRTTTLVIVAVAIFNKIIGKNRVSMYKRTIPTTKVKDSLIVFCASIILVTLVTLLITYTQYGQDDLPQFQLLSVFYEATSAFGTVGLSVGITSQITPLGQILLIILMFVGQLGVSSTLLSWTRRNPKGNASSYPVEDIRIG</sequence>
<feature type="transmembrane region" description="Helical" evidence="8">
    <location>
        <begin position="304"/>
        <end position="327"/>
    </location>
</feature>
<reference evidence="9" key="1">
    <citation type="journal article" date="2020" name="J. ISSAAS">
        <title>Lactobacilli and other gastrointestinal microbiota of Peromyscus leucopus, reservoir host for agents of Lyme disease and other zoonoses in North America.</title>
        <authorList>
            <person name="Milovic A."/>
            <person name="Bassam K."/>
            <person name="Shao H."/>
            <person name="Chatzistamou I."/>
            <person name="Tufts D.M."/>
            <person name="Diuk-Wasser M."/>
            <person name="Barbour A.G."/>
        </authorList>
    </citation>
    <scope>NUCLEOTIDE SEQUENCE</scope>
    <source>
        <strain evidence="9">LL85</strain>
    </source>
</reference>
<proteinExistence type="predicted"/>
<dbReference type="EMBL" id="MN991199">
    <property type="protein sequence ID" value="QIQ09886.1"/>
    <property type="molecule type" value="Genomic_DNA"/>
</dbReference>
<dbReference type="GO" id="GO:0005886">
    <property type="term" value="C:plasma membrane"/>
    <property type="evidence" value="ECO:0007669"/>
    <property type="project" value="UniProtKB-SubCell"/>
</dbReference>
<dbReference type="AlphaFoldDB" id="A0A6G9HI60"/>
<dbReference type="InterPro" id="IPR003445">
    <property type="entry name" value="Cat_transpt"/>
</dbReference>
<keyword evidence="5 8" id="KW-1133">Transmembrane helix</keyword>
<evidence type="ECO:0000256" key="3">
    <source>
        <dbReference type="ARBA" id="ARBA00022475"/>
    </source>
</evidence>
<keyword evidence="7 8" id="KW-0472">Membrane</keyword>
<organism evidence="9">
    <name type="scientific">uncultured Mycoplasmataceae bacterium</name>
    <dbReference type="NCBI Taxonomy" id="300027"/>
    <lineage>
        <taxon>Bacteria</taxon>
        <taxon>Bacillati</taxon>
        <taxon>Mycoplasmatota</taxon>
        <taxon>Mollicutes</taxon>
        <taxon>Mycoplasmataceae</taxon>
        <taxon>environmental samples</taxon>
    </lineage>
</organism>
<gene>
    <name evidence="9" type="ORF">PlMoll_0490</name>
</gene>
<evidence type="ECO:0000256" key="7">
    <source>
        <dbReference type="ARBA" id="ARBA00023136"/>
    </source>
</evidence>
<evidence type="ECO:0000256" key="1">
    <source>
        <dbReference type="ARBA" id="ARBA00004651"/>
    </source>
</evidence>
<keyword evidence="6" id="KW-0406">Ion transport</keyword>